<protein>
    <submittedName>
        <fullName evidence="1">Uncharacterized protein</fullName>
    </submittedName>
</protein>
<gene>
    <name evidence="1" type="ORF">FFZ77_29620</name>
</gene>
<evidence type="ECO:0000313" key="2">
    <source>
        <dbReference type="Proteomes" id="UP000460558"/>
    </source>
</evidence>
<comment type="caution">
    <text evidence="1">The sequence shown here is derived from an EMBL/GenBank/DDBJ whole genome shotgun (WGS) entry which is preliminary data.</text>
</comment>
<sequence length="119" mass="13433">MSEEPRFNDPDKERRSTGPWYERLATGAVLTAQVFDHDDGSCTVQINDGRWHTADGYPKLCASKWFADRAGVDLDAEVRAMGYEPLSESWEFTGHATWFDPEDWDGEPTESYGVGVRAL</sequence>
<dbReference type="EMBL" id="VDEQ01000349">
    <property type="protein sequence ID" value="MQS39591.1"/>
    <property type="molecule type" value="Genomic_DNA"/>
</dbReference>
<dbReference type="RefSeq" id="WP_153487077.1">
    <property type="nucleotide sequence ID" value="NZ_VDEQ01000349.1"/>
</dbReference>
<dbReference type="Proteomes" id="UP000460558">
    <property type="component" value="Unassembled WGS sequence"/>
</dbReference>
<evidence type="ECO:0000313" key="1">
    <source>
        <dbReference type="EMBL" id="MQS39591.1"/>
    </source>
</evidence>
<reference evidence="1 2" key="1">
    <citation type="submission" date="2019-06" db="EMBL/GenBank/DDBJ databases">
        <title>Comparative genomics and metabolomics analyses of clavulanic acid producing Streptomyces species provides insight into specialized metabolism and evolution of beta-lactam biosynthetic gene clusters.</title>
        <authorList>
            <person name="Moore M.A."/>
            <person name="Cruz-Morales P."/>
            <person name="Barona Gomez F."/>
            <person name="Kapil T."/>
        </authorList>
    </citation>
    <scope>NUCLEOTIDE SEQUENCE [LARGE SCALE GENOMIC DNA]</scope>
    <source>
        <strain evidence="1 2">T-272</strain>
    </source>
</reference>
<accession>A0ABW9P1W4</accession>
<keyword evidence="2" id="KW-1185">Reference proteome</keyword>
<proteinExistence type="predicted"/>
<name>A0ABW9P1W4_9ACTN</name>
<organism evidence="1 2">
    <name type="scientific">Streptomyces katsurahamanus</name>
    <dbReference type="NCBI Taxonomy" id="2577098"/>
    <lineage>
        <taxon>Bacteria</taxon>
        <taxon>Bacillati</taxon>
        <taxon>Actinomycetota</taxon>
        <taxon>Actinomycetes</taxon>
        <taxon>Kitasatosporales</taxon>
        <taxon>Streptomycetaceae</taxon>
        <taxon>Streptomyces</taxon>
    </lineage>
</organism>